<dbReference type="EMBL" id="QKRX01000047">
    <property type="protein sequence ID" value="RAU16398.1"/>
    <property type="molecule type" value="Genomic_DNA"/>
</dbReference>
<proteinExistence type="predicted"/>
<dbReference type="InterPro" id="IPR013783">
    <property type="entry name" value="Ig-like_fold"/>
</dbReference>
<evidence type="ECO:0000313" key="2">
    <source>
        <dbReference type="Proteomes" id="UP000250744"/>
    </source>
</evidence>
<dbReference type="Gene3D" id="2.60.40.10">
    <property type="entry name" value="Immunoglobulins"/>
    <property type="match status" value="1"/>
</dbReference>
<accession>A0A364NH10</accession>
<name>A0A364NH10_9GAMM</name>
<comment type="caution">
    <text evidence="1">The sequence shown here is derived from an EMBL/GenBank/DDBJ whole genome shotgun (WGS) entry which is preliminary data.</text>
</comment>
<evidence type="ECO:0000313" key="1">
    <source>
        <dbReference type="EMBL" id="RAU16398.1"/>
    </source>
</evidence>
<gene>
    <name evidence="1" type="ORF">DN062_18430</name>
</gene>
<dbReference type="AlphaFoldDB" id="A0A364NH10"/>
<feature type="non-terminal residue" evidence="1">
    <location>
        <position position="202"/>
    </location>
</feature>
<sequence>MVASATDNNGNPITGTDNAELDAIAADITVETSVENETGLMDIEGTTIDVPENSTVEITITDSLGNTVTTQASVNEDGSYSVDNVDIRELVDGDLTIIAKAIDNNGQDVFGQTSDELLLVVELAIETSGSLEVFEKFLSNGSAANDGEPKDSGSIRITSSQGIQSVTIAGIVVTLEALEASNAAPFSITTPEGNVIEVVGFT</sequence>
<reference evidence="1 2" key="1">
    <citation type="submission" date="2018-06" db="EMBL/GenBank/DDBJ databases">
        <title>Nitrincola tibetense sp. nov., isolated from Lake XuguoCo on Tibetan Plateau.</title>
        <authorList>
            <person name="Xing P."/>
        </authorList>
    </citation>
    <scope>NUCLEOTIDE SEQUENCE [LARGE SCALE GENOMIC DNA]</scope>
    <source>
        <strain evidence="2">xg18</strain>
    </source>
</reference>
<dbReference type="Proteomes" id="UP000250744">
    <property type="component" value="Unassembled WGS sequence"/>
</dbReference>
<protein>
    <recommendedName>
        <fullName evidence="3">Bacterial Ig-like domain-containing protein</fullName>
    </recommendedName>
</protein>
<organism evidence="1 2">
    <name type="scientific">Nitrincola tibetensis</name>
    <dbReference type="NCBI Taxonomy" id="2219697"/>
    <lineage>
        <taxon>Bacteria</taxon>
        <taxon>Pseudomonadati</taxon>
        <taxon>Pseudomonadota</taxon>
        <taxon>Gammaproteobacteria</taxon>
        <taxon>Oceanospirillales</taxon>
        <taxon>Oceanospirillaceae</taxon>
        <taxon>Nitrincola</taxon>
    </lineage>
</organism>
<evidence type="ECO:0008006" key="3">
    <source>
        <dbReference type="Google" id="ProtNLM"/>
    </source>
</evidence>
<keyword evidence="2" id="KW-1185">Reference proteome</keyword>